<dbReference type="Proteomes" id="UP000824469">
    <property type="component" value="Unassembled WGS sequence"/>
</dbReference>
<gene>
    <name evidence="2" type="ORF">KI387_019150</name>
</gene>
<sequence length="125" mass="14226">VVAIMAEYSKVLADVKIVSHTAEATYDNCTDKDKVVSILVTNYEAELKEFQEKNKGNRVEWDRILDEVEKKSEAIEALRGTIKNRLKELYPQITRRMDALEDMGKELEKIVDTMNAQGDGLSFGE</sequence>
<feature type="non-terminal residue" evidence="2">
    <location>
        <position position="125"/>
    </location>
</feature>
<dbReference type="AlphaFoldDB" id="A0AA38G621"/>
<comment type="caution">
    <text evidence="2">The sequence shown here is derived from an EMBL/GenBank/DDBJ whole genome shotgun (WGS) entry which is preliminary data.</text>
</comment>
<evidence type="ECO:0000256" key="1">
    <source>
        <dbReference type="SAM" id="Coils"/>
    </source>
</evidence>
<protein>
    <submittedName>
        <fullName evidence="2">Uncharacterized protein</fullName>
    </submittedName>
</protein>
<evidence type="ECO:0000313" key="2">
    <source>
        <dbReference type="EMBL" id="KAH9317381.1"/>
    </source>
</evidence>
<keyword evidence="3" id="KW-1185">Reference proteome</keyword>
<reference evidence="2 3" key="1">
    <citation type="journal article" date="2021" name="Nat. Plants">
        <title>The Taxus genome provides insights into paclitaxel biosynthesis.</title>
        <authorList>
            <person name="Xiong X."/>
            <person name="Gou J."/>
            <person name="Liao Q."/>
            <person name="Li Y."/>
            <person name="Zhou Q."/>
            <person name="Bi G."/>
            <person name="Li C."/>
            <person name="Du R."/>
            <person name="Wang X."/>
            <person name="Sun T."/>
            <person name="Guo L."/>
            <person name="Liang H."/>
            <person name="Lu P."/>
            <person name="Wu Y."/>
            <person name="Zhang Z."/>
            <person name="Ro D.K."/>
            <person name="Shang Y."/>
            <person name="Huang S."/>
            <person name="Yan J."/>
        </authorList>
    </citation>
    <scope>NUCLEOTIDE SEQUENCE [LARGE SCALE GENOMIC DNA]</scope>
    <source>
        <strain evidence="2">Ta-2019</strain>
    </source>
</reference>
<evidence type="ECO:0000313" key="3">
    <source>
        <dbReference type="Proteomes" id="UP000824469"/>
    </source>
</evidence>
<feature type="coiled-coil region" evidence="1">
    <location>
        <begin position="40"/>
        <end position="117"/>
    </location>
</feature>
<accession>A0AA38G621</accession>
<dbReference type="EMBL" id="JAHRHJ020000004">
    <property type="protein sequence ID" value="KAH9317381.1"/>
    <property type="molecule type" value="Genomic_DNA"/>
</dbReference>
<feature type="non-terminal residue" evidence="2">
    <location>
        <position position="1"/>
    </location>
</feature>
<organism evidence="2 3">
    <name type="scientific">Taxus chinensis</name>
    <name type="common">Chinese yew</name>
    <name type="synonym">Taxus wallichiana var. chinensis</name>
    <dbReference type="NCBI Taxonomy" id="29808"/>
    <lineage>
        <taxon>Eukaryota</taxon>
        <taxon>Viridiplantae</taxon>
        <taxon>Streptophyta</taxon>
        <taxon>Embryophyta</taxon>
        <taxon>Tracheophyta</taxon>
        <taxon>Spermatophyta</taxon>
        <taxon>Pinopsida</taxon>
        <taxon>Pinidae</taxon>
        <taxon>Conifers II</taxon>
        <taxon>Cupressales</taxon>
        <taxon>Taxaceae</taxon>
        <taxon>Taxus</taxon>
    </lineage>
</organism>
<keyword evidence="1" id="KW-0175">Coiled coil</keyword>
<proteinExistence type="predicted"/>
<name>A0AA38G621_TAXCH</name>